<sequence>GNLTRAAVSDADFRVERIPFAEVDQMMRNFCYQVLNLHVQGQIASSKPELLEISFDDMTNLLENQ</sequence>
<name>A0ABS8SRN3_DATST</name>
<reference evidence="1 2" key="1">
    <citation type="journal article" date="2021" name="BMC Genomics">
        <title>Datura genome reveals duplications of psychoactive alkaloid biosynthetic genes and high mutation rate following tissue culture.</title>
        <authorList>
            <person name="Rajewski A."/>
            <person name="Carter-House D."/>
            <person name="Stajich J."/>
            <person name="Litt A."/>
        </authorList>
    </citation>
    <scope>NUCLEOTIDE SEQUENCE [LARGE SCALE GENOMIC DNA]</scope>
    <source>
        <strain evidence="1">AR-01</strain>
    </source>
</reference>
<proteinExistence type="predicted"/>
<evidence type="ECO:0000313" key="2">
    <source>
        <dbReference type="Proteomes" id="UP000823775"/>
    </source>
</evidence>
<evidence type="ECO:0000313" key="1">
    <source>
        <dbReference type="EMBL" id="MCD7461602.1"/>
    </source>
</evidence>
<protein>
    <submittedName>
        <fullName evidence="1">Uncharacterized protein</fullName>
    </submittedName>
</protein>
<dbReference type="EMBL" id="JACEIK010000737">
    <property type="protein sequence ID" value="MCD7461602.1"/>
    <property type="molecule type" value="Genomic_DNA"/>
</dbReference>
<gene>
    <name evidence="1" type="ORF">HAX54_046570</name>
</gene>
<feature type="non-terminal residue" evidence="1">
    <location>
        <position position="1"/>
    </location>
</feature>
<organism evidence="1 2">
    <name type="scientific">Datura stramonium</name>
    <name type="common">Jimsonweed</name>
    <name type="synonym">Common thornapple</name>
    <dbReference type="NCBI Taxonomy" id="4076"/>
    <lineage>
        <taxon>Eukaryota</taxon>
        <taxon>Viridiplantae</taxon>
        <taxon>Streptophyta</taxon>
        <taxon>Embryophyta</taxon>
        <taxon>Tracheophyta</taxon>
        <taxon>Spermatophyta</taxon>
        <taxon>Magnoliopsida</taxon>
        <taxon>eudicotyledons</taxon>
        <taxon>Gunneridae</taxon>
        <taxon>Pentapetalae</taxon>
        <taxon>asterids</taxon>
        <taxon>lamiids</taxon>
        <taxon>Solanales</taxon>
        <taxon>Solanaceae</taxon>
        <taxon>Solanoideae</taxon>
        <taxon>Datureae</taxon>
        <taxon>Datura</taxon>
    </lineage>
</organism>
<feature type="non-terminal residue" evidence="1">
    <location>
        <position position="65"/>
    </location>
</feature>
<dbReference type="Proteomes" id="UP000823775">
    <property type="component" value="Unassembled WGS sequence"/>
</dbReference>
<keyword evidence="2" id="KW-1185">Reference proteome</keyword>
<comment type="caution">
    <text evidence="1">The sequence shown here is derived from an EMBL/GenBank/DDBJ whole genome shotgun (WGS) entry which is preliminary data.</text>
</comment>
<accession>A0ABS8SRN3</accession>